<keyword evidence="3" id="KW-1185">Reference proteome</keyword>
<feature type="domain" description="TonB C-terminal" evidence="1">
    <location>
        <begin position="272"/>
        <end position="364"/>
    </location>
</feature>
<protein>
    <submittedName>
        <fullName evidence="2">Energy transducer TonB</fullName>
    </submittedName>
</protein>
<evidence type="ECO:0000313" key="2">
    <source>
        <dbReference type="EMBL" id="MFL9839365.1"/>
    </source>
</evidence>
<evidence type="ECO:0000313" key="3">
    <source>
        <dbReference type="Proteomes" id="UP001629244"/>
    </source>
</evidence>
<dbReference type="SUPFAM" id="SSF74653">
    <property type="entry name" value="TolA/TonB C-terminal domain"/>
    <property type="match status" value="1"/>
</dbReference>
<sequence length="372" mass="39373">MLTLLAAAASVAQAVPPAPPPPVIRTPAYRPHLVDFDSPSAQCGGRVVMPLTTVAPFTQVATIGGDPPRGYLMEFVIGADGRPLGITQRVATTTGTGYVAGSDLAPALSLWRFPASVAGARCTMTFTARAVPLDGAAVTDLYRVAALQMADTTGFQTLIRQIRKSGDCAGPGRPRMLLRAFIDDRRIPQTPGVPSFAVVSYDVDADGVPQQPGIVASDGNRVLEGAAADATARSRYVGNAPRTRCTLPFLRPATEPVYAPPMPPASAFREERCPQPVRWAQPLRQQFPQAFRRRAIEGWAIVRYDLAPWGATGAVTVLAAEPAAEFGEQARRMIAAARAQPSASGAQGCIARVQYRMASDDAAEDDAPPAPF</sequence>
<evidence type="ECO:0000259" key="1">
    <source>
        <dbReference type="PROSITE" id="PS52015"/>
    </source>
</evidence>
<proteinExistence type="predicted"/>
<comment type="caution">
    <text evidence="2">The sequence shown here is derived from an EMBL/GenBank/DDBJ whole genome shotgun (WGS) entry which is preliminary data.</text>
</comment>
<accession>A0ABW8YHI3</accession>
<dbReference type="InterPro" id="IPR037682">
    <property type="entry name" value="TonB_C"/>
</dbReference>
<dbReference type="RefSeq" id="WP_408076348.1">
    <property type="nucleotide sequence ID" value="NZ_JBELQC010000001.1"/>
</dbReference>
<organism evidence="2 3">
    <name type="scientific">Sphingomonas plantiphila</name>
    <dbReference type="NCBI Taxonomy" id="3163295"/>
    <lineage>
        <taxon>Bacteria</taxon>
        <taxon>Pseudomonadati</taxon>
        <taxon>Pseudomonadota</taxon>
        <taxon>Alphaproteobacteria</taxon>
        <taxon>Sphingomonadales</taxon>
        <taxon>Sphingomonadaceae</taxon>
        <taxon>Sphingomonas</taxon>
    </lineage>
</organism>
<dbReference type="Gene3D" id="3.30.2420.10">
    <property type="entry name" value="TonB"/>
    <property type="match status" value="1"/>
</dbReference>
<name>A0ABW8YHI3_9SPHN</name>
<dbReference type="PROSITE" id="PS52015">
    <property type="entry name" value="TONB_CTD"/>
    <property type="match status" value="1"/>
</dbReference>
<reference evidence="2 3" key="1">
    <citation type="submission" date="2024-06" db="EMBL/GenBank/DDBJ databases">
        <authorList>
            <person name="Kaempfer P."/>
            <person name="Viver T."/>
        </authorList>
    </citation>
    <scope>NUCLEOTIDE SEQUENCE [LARGE SCALE GENOMIC DNA]</scope>
    <source>
        <strain evidence="2 3">ST-64</strain>
    </source>
</reference>
<dbReference type="Proteomes" id="UP001629244">
    <property type="component" value="Unassembled WGS sequence"/>
</dbReference>
<dbReference type="Pfam" id="PF03544">
    <property type="entry name" value="TonB_C"/>
    <property type="match status" value="1"/>
</dbReference>
<gene>
    <name evidence="2" type="ORF">ABS767_00195</name>
</gene>
<dbReference type="EMBL" id="JBELQC010000001">
    <property type="protein sequence ID" value="MFL9839365.1"/>
    <property type="molecule type" value="Genomic_DNA"/>
</dbReference>